<evidence type="ECO:0000256" key="1">
    <source>
        <dbReference type="SAM" id="Phobius"/>
    </source>
</evidence>
<gene>
    <name evidence="2" type="ORF">E4S40_00690</name>
</gene>
<dbReference type="EMBL" id="SPSB01000001">
    <property type="protein sequence ID" value="TFV97206.1"/>
    <property type="molecule type" value="Genomic_DNA"/>
</dbReference>
<evidence type="ECO:0008006" key="4">
    <source>
        <dbReference type="Google" id="ProtNLM"/>
    </source>
</evidence>
<keyword evidence="1" id="KW-0472">Membrane</keyword>
<name>A0A4Y9R1K0_9BACT</name>
<dbReference type="InterPro" id="IPR026950">
    <property type="entry name" value="Caps_assemb_Wzi"/>
</dbReference>
<reference evidence="2 3" key="1">
    <citation type="submission" date="2019-03" db="EMBL/GenBank/DDBJ databases">
        <title>Algoriphagus sp. nov, a new strain isolated from root system soil of mangrove plant Kandelia.</title>
        <authorList>
            <person name="Yin Q."/>
            <person name="Wang K."/>
            <person name="Song Z."/>
        </authorList>
    </citation>
    <scope>NUCLEOTIDE SEQUENCE [LARGE SCALE GENOMIC DNA]</scope>
    <source>
        <strain evidence="2 3">XY-J91</strain>
    </source>
</reference>
<accession>A0A4Y9R1K0</accession>
<dbReference type="InterPro" id="IPR038636">
    <property type="entry name" value="Wzi_sf"/>
</dbReference>
<keyword evidence="3" id="KW-1185">Reference proteome</keyword>
<organism evidence="2 3">
    <name type="scientific">Algoriphagus kandeliae</name>
    <dbReference type="NCBI Taxonomy" id="2562278"/>
    <lineage>
        <taxon>Bacteria</taxon>
        <taxon>Pseudomonadati</taxon>
        <taxon>Bacteroidota</taxon>
        <taxon>Cytophagia</taxon>
        <taxon>Cytophagales</taxon>
        <taxon>Cyclobacteriaceae</taxon>
        <taxon>Algoriphagus</taxon>
    </lineage>
</organism>
<keyword evidence="1" id="KW-1133">Transmembrane helix</keyword>
<dbReference type="AlphaFoldDB" id="A0A4Y9R1K0"/>
<comment type="caution">
    <text evidence="2">The sequence shown here is derived from an EMBL/GenBank/DDBJ whole genome shotgun (WGS) entry which is preliminary data.</text>
</comment>
<dbReference type="Proteomes" id="UP000297647">
    <property type="component" value="Unassembled WGS sequence"/>
</dbReference>
<sequence length="598" mass="69624">MVEGYIKEKVKITIQKAFFIILKTLFYRYQFSYSKAKTGYNRILFVPIVFFILSNLGFSQTLQPNFPVLEESYRRGQVLGFNQDNYSFNVRPIDLAKLSFEKVLNGDYKNDTLSIPHSKNRYFSILPLRQTVAFNTKRPYGWGNGPMLPNVGVQTYTSLGISLKYSILRVQLAPEFVYAQNRPFQGFSGEFPESVNRARFFYWSFGDYPERFGDEPISFLWWGQSKITIQAGFLEAGVSTENIFWGPGQFSSLTFSNNARSFPHFTLRTSRPAKTFLGSFEGEIIVGRLEDSGYFPSQLPNLNQRLFNRFTGDYKYLNAITLTYQPKWVSGFYFGISRTHQQYSEQQGEKFVDYFPIFEPFQKTVYGFDKDGEGRDQQVTFFGRWVIPKGKFEIYFEYGRRDHAYNWREAILNPEHARAYLAGFKKLWSTSKEGRYFQVRGEMLHQQQSVNRTIRYAGFGGGYTWHTHGQARGFSNYGEALGTGPGVGSNVQSLEISQITGLNKRGLLLERLVNHQDFFYRAFVRNSSKQPWVDYSIGLLWDQKWSHLILSAKAQYIYAYNYQWQSEQNSRPEFYQGKHMGAFFGQFSLLYFLKGNSH</sequence>
<dbReference type="Gene3D" id="2.40.160.130">
    <property type="entry name" value="Capsule assembly protein Wzi"/>
    <property type="match status" value="1"/>
</dbReference>
<feature type="transmembrane region" description="Helical" evidence="1">
    <location>
        <begin position="43"/>
        <end position="62"/>
    </location>
</feature>
<keyword evidence="1" id="KW-0812">Transmembrane</keyword>
<dbReference type="Pfam" id="PF14052">
    <property type="entry name" value="Caps_assemb_Wzi"/>
    <property type="match status" value="1"/>
</dbReference>
<proteinExistence type="predicted"/>
<protein>
    <recommendedName>
        <fullName evidence="4">Capsule assembly Wzi family protein</fullName>
    </recommendedName>
</protein>
<evidence type="ECO:0000313" key="2">
    <source>
        <dbReference type="EMBL" id="TFV97206.1"/>
    </source>
</evidence>
<dbReference type="OrthoDB" id="1293009at2"/>
<evidence type="ECO:0000313" key="3">
    <source>
        <dbReference type="Proteomes" id="UP000297647"/>
    </source>
</evidence>